<protein>
    <submittedName>
        <fullName evidence="2">M23 family metallopeptidase</fullName>
    </submittedName>
</protein>
<dbReference type="Proteomes" id="UP000812277">
    <property type="component" value="Unassembled WGS sequence"/>
</dbReference>
<accession>A0ABS7D4I4</accession>
<feature type="domain" description="M23ase beta-sheet core" evidence="1">
    <location>
        <begin position="155"/>
        <end position="245"/>
    </location>
</feature>
<comment type="caution">
    <text evidence="2">The sequence shown here is derived from an EMBL/GenBank/DDBJ whole genome shotgun (WGS) entry which is preliminary data.</text>
</comment>
<dbReference type="Gene3D" id="2.70.70.10">
    <property type="entry name" value="Glucose Permease (Domain IIA)"/>
    <property type="match status" value="1"/>
</dbReference>
<dbReference type="Pfam" id="PF01551">
    <property type="entry name" value="Peptidase_M23"/>
    <property type="match status" value="1"/>
</dbReference>
<dbReference type="InterPro" id="IPR050570">
    <property type="entry name" value="Cell_wall_metabolism_enzyme"/>
</dbReference>
<name>A0ABS7D4I4_9BACL</name>
<dbReference type="PANTHER" id="PTHR21666">
    <property type="entry name" value="PEPTIDASE-RELATED"/>
    <property type="match status" value="1"/>
</dbReference>
<reference evidence="2 3" key="1">
    <citation type="submission" date="2021-07" db="EMBL/GenBank/DDBJ databases">
        <title>Paenibacillus radiodurans sp. nov., isolated from the southeastern edge of Tengger Desert.</title>
        <authorList>
            <person name="Zhang G."/>
        </authorList>
    </citation>
    <scope>NUCLEOTIDE SEQUENCE [LARGE SCALE GENOMIC DNA]</scope>
    <source>
        <strain evidence="2 3">DT7-4</strain>
    </source>
</reference>
<sequence>MMKGEYERLYTQFSQELKDAVPAADFKAMGREFLNDVKAFREPSVLALNGMARYVWMNTEGTKSLTATYDESDTIVGIQIQNVTSHPETDEAGTKISYGLPFKGEWLVFWGGDNEMHNYHYALESQRYAYDLVKEKDGKSYEGDRTKNESYYAFGEAMLAPADGKVAATVNDIADNEPVGTMNSSQPAGNYVVIDHGNGEYSYLAHLKKGTVKVKKGETVKKGQEIGLCGNSGNSSEPHLHFQVSDGPDLFTSKAISVTFSGAPRMIQGDHVTGVEQR</sequence>
<evidence type="ECO:0000259" key="1">
    <source>
        <dbReference type="Pfam" id="PF01551"/>
    </source>
</evidence>
<dbReference type="InterPro" id="IPR011055">
    <property type="entry name" value="Dup_hybrid_motif"/>
</dbReference>
<dbReference type="SUPFAM" id="SSF51261">
    <property type="entry name" value="Duplicated hybrid motif"/>
    <property type="match status" value="1"/>
</dbReference>
<keyword evidence="3" id="KW-1185">Reference proteome</keyword>
<organism evidence="2 3">
    <name type="scientific">Paenibacillus oenotherae</name>
    <dbReference type="NCBI Taxonomy" id="1435645"/>
    <lineage>
        <taxon>Bacteria</taxon>
        <taxon>Bacillati</taxon>
        <taxon>Bacillota</taxon>
        <taxon>Bacilli</taxon>
        <taxon>Bacillales</taxon>
        <taxon>Paenibacillaceae</taxon>
        <taxon>Paenibacillus</taxon>
    </lineage>
</organism>
<gene>
    <name evidence="2" type="ORF">K0T92_08090</name>
</gene>
<evidence type="ECO:0000313" key="2">
    <source>
        <dbReference type="EMBL" id="MBW7474703.1"/>
    </source>
</evidence>
<dbReference type="CDD" id="cd12797">
    <property type="entry name" value="M23_peptidase"/>
    <property type="match status" value="1"/>
</dbReference>
<dbReference type="PANTHER" id="PTHR21666:SF270">
    <property type="entry name" value="MUREIN HYDROLASE ACTIVATOR ENVC"/>
    <property type="match status" value="1"/>
</dbReference>
<dbReference type="InterPro" id="IPR016047">
    <property type="entry name" value="M23ase_b-sheet_dom"/>
</dbReference>
<dbReference type="EMBL" id="JAHZIJ010000004">
    <property type="protein sequence ID" value="MBW7474703.1"/>
    <property type="molecule type" value="Genomic_DNA"/>
</dbReference>
<evidence type="ECO:0000313" key="3">
    <source>
        <dbReference type="Proteomes" id="UP000812277"/>
    </source>
</evidence>
<proteinExistence type="predicted"/>